<dbReference type="Pfam" id="PF03060">
    <property type="entry name" value="NMO"/>
    <property type="match status" value="1"/>
</dbReference>
<dbReference type="PANTHER" id="PTHR42747">
    <property type="entry name" value="NITRONATE MONOOXYGENASE-RELATED"/>
    <property type="match status" value="1"/>
</dbReference>
<dbReference type="Gene3D" id="3.20.20.70">
    <property type="entry name" value="Aldolase class I"/>
    <property type="match status" value="1"/>
</dbReference>
<evidence type="ECO:0000256" key="5">
    <source>
        <dbReference type="ARBA" id="ARBA00022643"/>
    </source>
</evidence>
<comment type="cofactor">
    <cofactor evidence="1">
        <name>FMN</name>
        <dbReference type="ChEBI" id="CHEBI:58210"/>
    </cofactor>
</comment>
<gene>
    <name evidence="10" type="ORF">ACFFRE_07275</name>
</gene>
<name>A0ABV6C4Q1_9ACTN</name>
<evidence type="ECO:0000256" key="1">
    <source>
        <dbReference type="ARBA" id="ARBA00001917"/>
    </source>
</evidence>
<evidence type="ECO:0000256" key="2">
    <source>
        <dbReference type="ARBA" id="ARBA00009881"/>
    </source>
</evidence>
<keyword evidence="5" id="KW-0288">FMN</keyword>
<dbReference type="PANTHER" id="PTHR42747:SF3">
    <property type="entry name" value="NITRONATE MONOOXYGENASE-RELATED"/>
    <property type="match status" value="1"/>
</dbReference>
<dbReference type="InterPro" id="IPR013785">
    <property type="entry name" value="Aldolase_TIM"/>
</dbReference>
<evidence type="ECO:0000313" key="11">
    <source>
        <dbReference type="Proteomes" id="UP001589788"/>
    </source>
</evidence>
<keyword evidence="4" id="KW-0285">Flavoprotein</keyword>
<dbReference type="CDD" id="cd04730">
    <property type="entry name" value="NPD_like"/>
    <property type="match status" value="1"/>
</dbReference>
<comment type="caution">
    <text evidence="10">The sequence shown here is derived from an EMBL/GenBank/DDBJ whole genome shotgun (WGS) entry which is preliminary data.</text>
</comment>
<dbReference type="GO" id="GO:0004497">
    <property type="term" value="F:monooxygenase activity"/>
    <property type="evidence" value="ECO:0007669"/>
    <property type="project" value="UniProtKB-KW"/>
</dbReference>
<evidence type="ECO:0000313" key="10">
    <source>
        <dbReference type="EMBL" id="MFC0081947.1"/>
    </source>
</evidence>
<keyword evidence="3" id="KW-0216">Detoxification</keyword>
<dbReference type="RefSeq" id="WP_377789290.1">
    <property type="nucleotide sequence ID" value="NZ_JBHLYQ010000059.1"/>
</dbReference>
<protein>
    <recommendedName>
        <fullName evidence="8">Propionate 3-nitronate monooxygenase</fullName>
    </recommendedName>
</protein>
<dbReference type="InterPro" id="IPR004136">
    <property type="entry name" value="NMO"/>
</dbReference>
<keyword evidence="11" id="KW-1185">Reference proteome</keyword>
<evidence type="ECO:0000256" key="8">
    <source>
        <dbReference type="ARBA" id="ARBA00031155"/>
    </source>
</evidence>
<keyword evidence="6" id="KW-0560">Oxidoreductase</keyword>
<evidence type="ECO:0000256" key="4">
    <source>
        <dbReference type="ARBA" id="ARBA00022630"/>
    </source>
</evidence>
<accession>A0ABV6C4Q1</accession>
<evidence type="ECO:0000256" key="6">
    <source>
        <dbReference type="ARBA" id="ARBA00023002"/>
    </source>
</evidence>
<dbReference type="Proteomes" id="UP001589788">
    <property type="component" value="Unassembled WGS sequence"/>
</dbReference>
<comment type="similarity">
    <text evidence="2">Belongs to the nitronate monooxygenase family. NMO class I subfamily.</text>
</comment>
<reference evidence="10 11" key="1">
    <citation type="submission" date="2024-09" db="EMBL/GenBank/DDBJ databases">
        <authorList>
            <person name="Sun Q."/>
            <person name="Mori K."/>
        </authorList>
    </citation>
    <scope>NUCLEOTIDE SEQUENCE [LARGE SCALE GENOMIC DNA]</scope>
    <source>
        <strain evidence="10 11">JCM 15389</strain>
    </source>
</reference>
<evidence type="ECO:0000256" key="3">
    <source>
        <dbReference type="ARBA" id="ARBA00022575"/>
    </source>
</evidence>
<organism evidence="10 11">
    <name type="scientific">Aciditerrimonas ferrireducens</name>
    <dbReference type="NCBI Taxonomy" id="667306"/>
    <lineage>
        <taxon>Bacteria</taxon>
        <taxon>Bacillati</taxon>
        <taxon>Actinomycetota</taxon>
        <taxon>Acidimicrobiia</taxon>
        <taxon>Acidimicrobiales</taxon>
        <taxon>Acidimicrobiaceae</taxon>
        <taxon>Aciditerrimonas</taxon>
    </lineage>
</organism>
<proteinExistence type="inferred from homology"/>
<comment type="catalytic activity">
    <reaction evidence="9">
        <text>3 propionate 3-nitronate + 3 O2 + H2O = 3 3-oxopropanoate + 2 nitrate + nitrite + H2O2 + 3 H(+)</text>
        <dbReference type="Rhea" id="RHEA:57332"/>
        <dbReference type="ChEBI" id="CHEBI:15377"/>
        <dbReference type="ChEBI" id="CHEBI:15378"/>
        <dbReference type="ChEBI" id="CHEBI:15379"/>
        <dbReference type="ChEBI" id="CHEBI:16240"/>
        <dbReference type="ChEBI" id="CHEBI:16301"/>
        <dbReference type="ChEBI" id="CHEBI:17632"/>
        <dbReference type="ChEBI" id="CHEBI:33190"/>
        <dbReference type="ChEBI" id="CHEBI:136067"/>
    </reaction>
</comment>
<evidence type="ECO:0000256" key="9">
    <source>
        <dbReference type="ARBA" id="ARBA00049401"/>
    </source>
</evidence>
<dbReference type="EMBL" id="JBHLYQ010000059">
    <property type="protein sequence ID" value="MFC0081947.1"/>
    <property type="molecule type" value="Genomic_DNA"/>
</dbReference>
<evidence type="ECO:0000256" key="7">
    <source>
        <dbReference type="ARBA" id="ARBA00023033"/>
    </source>
</evidence>
<keyword evidence="7 10" id="KW-0503">Monooxygenase</keyword>
<sequence length="340" mass="35396">MRRDLRELLGPRPLVLAPMAGGPTGAALVAAVTEAGCLGLLPAGYRSATQLAADLEELRARRVSRFGVNLFVPQGPCPDRQALDAYLAALRPEAERLGVELGEPRHDDDDWEAKLALLLADPPPLVSFVFGCPPAEVVDAFHQAGCLVVVTVTRPDEAREAVAAGADGLCAQGLEAGGHRGGTRDDLDGQLPLLDLLGALREVTDLPLLAAGGLGSAAAVQRALRAGALACQCGTAFLLADEAGTADAHRQALQSGRFPATVLTRAFTGRFARGLANRLALAGRDAPGCYPEIHHATRPLRQAAAARGDLEVLHLWAGTAFPLAEARPAGEIVERLCPAG</sequence>
<dbReference type="SUPFAM" id="SSF51412">
    <property type="entry name" value="Inosine monophosphate dehydrogenase (IMPDH)"/>
    <property type="match status" value="1"/>
</dbReference>